<keyword evidence="1" id="KW-0812">Transmembrane</keyword>
<keyword evidence="1" id="KW-1133">Transmembrane helix</keyword>
<evidence type="ECO:0000256" key="1">
    <source>
        <dbReference type="SAM" id="Phobius"/>
    </source>
</evidence>
<evidence type="ECO:0000313" key="2">
    <source>
        <dbReference type="EMBL" id="GGJ48140.1"/>
    </source>
</evidence>
<evidence type="ECO:0000313" key="3">
    <source>
        <dbReference type="Proteomes" id="UP000632222"/>
    </source>
</evidence>
<proteinExistence type="predicted"/>
<gene>
    <name evidence="2" type="ORF">GCM10008938_37710</name>
</gene>
<name>A0ABQ2D8C8_9DEIO</name>
<organism evidence="2 3">
    <name type="scientific">Deinococcus roseus</name>
    <dbReference type="NCBI Taxonomy" id="392414"/>
    <lineage>
        <taxon>Bacteria</taxon>
        <taxon>Thermotogati</taxon>
        <taxon>Deinococcota</taxon>
        <taxon>Deinococci</taxon>
        <taxon>Deinococcales</taxon>
        <taxon>Deinococcaceae</taxon>
        <taxon>Deinococcus</taxon>
    </lineage>
</organism>
<feature type="transmembrane region" description="Helical" evidence="1">
    <location>
        <begin position="60"/>
        <end position="81"/>
    </location>
</feature>
<protein>
    <submittedName>
        <fullName evidence="2">Uncharacterized protein</fullName>
    </submittedName>
</protein>
<reference evidence="3" key="1">
    <citation type="journal article" date="2019" name="Int. J. Syst. Evol. Microbiol.">
        <title>The Global Catalogue of Microorganisms (GCM) 10K type strain sequencing project: providing services to taxonomists for standard genome sequencing and annotation.</title>
        <authorList>
            <consortium name="The Broad Institute Genomics Platform"/>
            <consortium name="The Broad Institute Genome Sequencing Center for Infectious Disease"/>
            <person name="Wu L."/>
            <person name="Ma J."/>
        </authorList>
    </citation>
    <scope>NUCLEOTIDE SEQUENCE [LARGE SCALE GENOMIC DNA]</scope>
    <source>
        <strain evidence="3">JCM 14370</strain>
    </source>
</reference>
<accession>A0ABQ2D8C8</accession>
<sequence>MNNPTPAIPPLESTSIHEPVQTWDVNDNPEMLGMQPMQLFAVIFTMLLSMMLMKSANSPTLLFLAVEIGLWRVGTLTFWHYNKRFPVGYFENWVFGIFLQTEYYHTTNDADHLPVCAEVYDAEK</sequence>
<keyword evidence="1" id="KW-0472">Membrane</keyword>
<dbReference type="Proteomes" id="UP000632222">
    <property type="component" value="Unassembled WGS sequence"/>
</dbReference>
<comment type="caution">
    <text evidence="2">The sequence shown here is derived from an EMBL/GenBank/DDBJ whole genome shotgun (WGS) entry which is preliminary data.</text>
</comment>
<feature type="transmembrane region" description="Helical" evidence="1">
    <location>
        <begin position="36"/>
        <end position="53"/>
    </location>
</feature>
<dbReference type="EMBL" id="BMOD01000018">
    <property type="protein sequence ID" value="GGJ48140.1"/>
    <property type="molecule type" value="Genomic_DNA"/>
</dbReference>
<keyword evidence="3" id="KW-1185">Reference proteome</keyword>
<dbReference type="RefSeq" id="WP_189005347.1">
    <property type="nucleotide sequence ID" value="NZ_BMOD01000018.1"/>
</dbReference>